<reference evidence="2" key="1">
    <citation type="submission" date="2017-09" db="EMBL/GenBank/DDBJ databases">
        <title>Depth-based differentiation of microbial function through sediment-hosted aquifers and enrichment of novel symbionts in the deep terrestrial subsurface.</title>
        <authorList>
            <person name="Probst A.J."/>
            <person name="Ladd B."/>
            <person name="Jarett J.K."/>
            <person name="Geller-Mcgrath D.E."/>
            <person name="Sieber C.M.K."/>
            <person name="Emerson J.B."/>
            <person name="Anantharaman K."/>
            <person name="Thomas B.C."/>
            <person name="Malmstrom R."/>
            <person name="Stieglmeier M."/>
            <person name="Klingl A."/>
            <person name="Woyke T."/>
            <person name="Ryan C.M."/>
            <person name="Banfield J.F."/>
        </authorList>
    </citation>
    <scope>NUCLEOTIDE SEQUENCE [LARGE SCALE GENOMIC DNA]</scope>
</reference>
<feature type="non-terminal residue" evidence="1">
    <location>
        <position position="98"/>
    </location>
</feature>
<dbReference type="Proteomes" id="UP000228497">
    <property type="component" value="Unassembled WGS sequence"/>
</dbReference>
<proteinExistence type="predicted"/>
<organism evidence="1 2">
    <name type="scientific">Candidatus Kaiserbacteria bacterium CG17_big_fil_post_rev_8_21_14_2_50_51_7</name>
    <dbReference type="NCBI Taxonomy" id="1974613"/>
    <lineage>
        <taxon>Bacteria</taxon>
        <taxon>Candidatus Kaiseribacteriota</taxon>
    </lineage>
</organism>
<evidence type="ECO:0000313" key="1">
    <source>
        <dbReference type="EMBL" id="PIV87337.1"/>
    </source>
</evidence>
<sequence>MVFSSLPMVALPTAAYPSLISIRNSHSVVSKCVNQMALTFESRSATMALDSVQFKALVKKVLHSLDLDSRGAVNLILGTAAQESRFGTYLVQRGGGPA</sequence>
<comment type="caution">
    <text evidence="1">The sequence shown here is derived from an EMBL/GenBank/DDBJ whole genome shotgun (WGS) entry which is preliminary data.</text>
</comment>
<evidence type="ECO:0000313" key="2">
    <source>
        <dbReference type="Proteomes" id="UP000228497"/>
    </source>
</evidence>
<dbReference type="EMBL" id="PFFD01000003">
    <property type="protein sequence ID" value="PIV87337.1"/>
    <property type="molecule type" value="Genomic_DNA"/>
</dbReference>
<gene>
    <name evidence="1" type="ORF">COW49_00040</name>
</gene>
<accession>A0A2M7FDZ1</accession>
<name>A0A2M7FDZ1_9BACT</name>
<dbReference type="AlphaFoldDB" id="A0A2M7FDZ1"/>
<protein>
    <submittedName>
        <fullName evidence="1">Uncharacterized protein</fullName>
    </submittedName>
</protein>